<sequence>MAVVEQLLRAEADGTISFGNYELPSKSKLEDFKHGGDLLKVKTFKDITRLEANDMFVYESVPGTAVTHFKETEKGVTFMVEGNADAQITLGMEDNTEYNVLIDGSSEGKMKTGLGGKLSISVELSGKPVTVKVEEV</sequence>
<reference evidence="1 2" key="1">
    <citation type="submission" date="2016-10" db="EMBL/GenBank/DDBJ databases">
        <authorList>
            <person name="de Groot N.N."/>
        </authorList>
    </citation>
    <scope>NUCLEOTIDE SEQUENCE [LARGE SCALE GENOMIC DNA]</scope>
    <source>
        <strain evidence="1 2">AR40</strain>
    </source>
</reference>
<dbReference type="OrthoDB" id="1923633at2"/>
<dbReference type="RefSeq" id="WP_022759483.1">
    <property type="nucleotide sequence ID" value="NZ_FOGJ01000006.1"/>
</dbReference>
<name>A0A1H9PLM4_BUTFI</name>
<organism evidence="1 2">
    <name type="scientific">Butyrivibrio fibrisolvens</name>
    <dbReference type="NCBI Taxonomy" id="831"/>
    <lineage>
        <taxon>Bacteria</taxon>
        <taxon>Bacillati</taxon>
        <taxon>Bacillota</taxon>
        <taxon>Clostridia</taxon>
        <taxon>Lachnospirales</taxon>
        <taxon>Lachnospiraceae</taxon>
        <taxon>Butyrivibrio</taxon>
    </lineage>
</organism>
<accession>A0A1H9PLM4</accession>
<proteinExistence type="predicted"/>
<gene>
    <name evidence="1" type="ORF">SAMN04487884_10680</name>
</gene>
<dbReference type="Proteomes" id="UP000182584">
    <property type="component" value="Unassembled WGS sequence"/>
</dbReference>
<evidence type="ECO:0000313" key="1">
    <source>
        <dbReference type="EMBL" id="SER49161.1"/>
    </source>
</evidence>
<dbReference type="EMBL" id="FOGJ01000006">
    <property type="protein sequence ID" value="SER49161.1"/>
    <property type="molecule type" value="Genomic_DNA"/>
</dbReference>
<dbReference type="AlphaFoldDB" id="A0A1H9PLM4"/>
<dbReference type="eggNOG" id="ENOG5031JM9">
    <property type="taxonomic scope" value="Bacteria"/>
</dbReference>
<evidence type="ECO:0008006" key="3">
    <source>
        <dbReference type="Google" id="ProtNLM"/>
    </source>
</evidence>
<evidence type="ECO:0000313" key="2">
    <source>
        <dbReference type="Proteomes" id="UP000182584"/>
    </source>
</evidence>
<protein>
    <recommendedName>
        <fullName evidence="3">Endosialidase</fullName>
    </recommendedName>
</protein>